<dbReference type="GO" id="GO:0003964">
    <property type="term" value="F:RNA-directed DNA polymerase activity"/>
    <property type="evidence" value="ECO:0007669"/>
    <property type="project" value="UniProtKB-KW"/>
</dbReference>
<dbReference type="eggNOG" id="KOG0017">
    <property type="taxonomic scope" value="Eukaryota"/>
</dbReference>
<feature type="compositionally biased region" description="Basic and acidic residues" evidence="8">
    <location>
        <begin position="149"/>
        <end position="159"/>
    </location>
</feature>
<feature type="region of interest" description="Disordered" evidence="8">
    <location>
        <begin position="396"/>
        <end position="426"/>
    </location>
</feature>
<feature type="region of interest" description="Disordered" evidence="8">
    <location>
        <begin position="1"/>
        <end position="73"/>
    </location>
</feature>
<keyword evidence="2" id="KW-0808">Transferase</keyword>
<dbReference type="SUPFAM" id="SSF54160">
    <property type="entry name" value="Chromo domain-like"/>
    <property type="match status" value="1"/>
</dbReference>
<name>I1BIG3_RHIO9</name>
<dbReference type="EC" id="2.7.7.49" evidence="1"/>
<gene>
    <name evidence="12" type="ORF">RO3G_00697</name>
</gene>
<dbReference type="GO" id="GO:0005634">
    <property type="term" value="C:nucleus"/>
    <property type="evidence" value="ECO:0007669"/>
    <property type="project" value="UniProtKB-ARBA"/>
</dbReference>
<dbReference type="OrthoDB" id="10267344at2759"/>
<evidence type="ECO:0000256" key="6">
    <source>
        <dbReference type="ARBA" id="ARBA00022801"/>
    </source>
</evidence>
<evidence type="ECO:0000256" key="8">
    <source>
        <dbReference type="SAM" id="MobiDB-lite"/>
    </source>
</evidence>
<protein>
    <recommendedName>
        <fullName evidence="1">RNA-directed DNA polymerase</fullName>
        <ecNumber evidence="1">2.7.7.49</ecNumber>
    </recommendedName>
</protein>
<dbReference type="GO" id="GO:0004519">
    <property type="term" value="F:endonuclease activity"/>
    <property type="evidence" value="ECO:0007669"/>
    <property type="project" value="UniProtKB-KW"/>
</dbReference>
<dbReference type="SUPFAM" id="SSF53098">
    <property type="entry name" value="Ribonuclease H-like"/>
    <property type="match status" value="1"/>
</dbReference>
<feature type="region of interest" description="Disordered" evidence="8">
    <location>
        <begin position="499"/>
        <end position="531"/>
    </location>
</feature>
<dbReference type="SMART" id="SM00298">
    <property type="entry name" value="CHROMO"/>
    <property type="match status" value="1"/>
</dbReference>
<evidence type="ECO:0000256" key="7">
    <source>
        <dbReference type="ARBA" id="ARBA00022918"/>
    </source>
</evidence>
<dbReference type="CDD" id="cd09274">
    <property type="entry name" value="RNase_HI_RT_Ty3"/>
    <property type="match status" value="1"/>
</dbReference>
<dbReference type="GO" id="GO:0015074">
    <property type="term" value="P:DNA integration"/>
    <property type="evidence" value="ECO:0007669"/>
    <property type="project" value="InterPro"/>
</dbReference>
<dbReference type="InterPro" id="IPR041588">
    <property type="entry name" value="Integrase_H2C2"/>
</dbReference>
<keyword evidence="4" id="KW-0540">Nuclease</keyword>
<evidence type="ECO:0000313" key="13">
    <source>
        <dbReference type="Proteomes" id="UP000009138"/>
    </source>
</evidence>
<dbReference type="CDD" id="cd00303">
    <property type="entry name" value="retropepsin_like"/>
    <property type="match status" value="1"/>
</dbReference>
<dbReference type="PANTHER" id="PTHR37984:SF5">
    <property type="entry name" value="PROTEIN NYNRIN-LIKE"/>
    <property type="match status" value="1"/>
</dbReference>
<dbReference type="GO" id="GO:0003676">
    <property type="term" value="F:nucleic acid binding"/>
    <property type="evidence" value="ECO:0007669"/>
    <property type="project" value="InterPro"/>
</dbReference>
<dbReference type="InterPro" id="IPR050951">
    <property type="entry name" value="Retrovirus_Pol_polyprotein"/>
</dbReference>
<proteinExistence type="predicted"/>
<feature type="compositionally biased region" description="Polar residues" evidence="8">
    <location>
        <begin position="1"/>
        <end position="11"/>
    </location>
</feature>
<dbReference type="Gene3D" id="3.10.10.10">
    <property type="entry name" value="HIV Type 1 Reverse Transcriptase, subunit A, domain 1"/>
    <property type="match status" value="1"/>
</dbReference>
<dbReference type="EMBL" id="CH476732">
    <property type="protein sequence ID" value="EIE75993.1"/>
    <property type="molecule type" value="Genomic_DNA"/>
</dbReference>
<dbReference type="Gene3D" id="3.30.420.10">
    <property type="entry name" value="Ribonuclease H-like superfamily/Ribonuclease H"/>
    <property type="match status" value="1"/>
</dbReference>
<dbReference type="GO" id="GO:0016787">
    <property type="term" value="F:hydrolase activity"/>
    <property type="evidence" value="ECO:0007669"/>
    <property type="project" value="UniProtKB-KW"/>
</dbReference>
<keyword evidence="3" id="KW-0548">Nucleotidyltransferase</keyword>
<evidence type="ECO:0000256" key="4">
    <source>
        <dbReference type="ARBA" id="ARBA00022722"/>
    </source>
</evidence>
<dbReference type="CDD" id="cd01647">
    <property type="entry name" value="RT_LTR"/>
    <property type="match status" value="1"/>
</dbReference>
<dbReference type="InterPro" id="IPR041373">
    <property type="entry name" value="RT_RNaseH"/>
</dbReference>
<dbReference type="InterPro" id="IPR000477">
    <property type="entry name" value="RT_dom"/>
</dbReference>
<keyword evidence="6" id="KW-0378">Hydrolase</keyword>
<dbReference type="STRING" id="246409.I1BIG3"/>
<keyword evidence="5" id="KW-0255">Endonuclease</keyword>
<dbReference type="Pfam" id="PF17921">
    <property type="entry name" value="Integrase_H2C2"/>
    <property type="match status" value="1"/>
</dbReference>
<evidence type="ECO:0000256" key="3">
    <source>
        <dbReference type="ARBA" id="ARBA00022695"/>
    </source>
</evidence>
<dbReference type="SUPFAM" id="SSF50630">
    <property type="entry name" value="Acid proteases"/>
    <property type="match status" value="1"/>
</dbReference>
<dbReference type="InterPro" id="IPR000953">
    <property type="entry name" value="Chromo/chromo_shadow_dom"/>
</dbReference>
<evidence type="ECO:0000256" key="2">
    <source>
        <dbReference type="ARBA" id="ARBA00022679"/>
    </source>
</evidence>
<feature type="compositionally biased region" description="Basic and acidic residues" evidence="8">
    <location>
        <begin position="12"/>
        <end position="34"/>
    </location>
</feature>
<dbReference type="Pfam" id="PF00078">
    <property type="entry name" value="RVT_1"/>
    <property type="match status" value="1"/>
</dbReference>
<feature type="compositionally biased region" description="Acidic residues" evidence="8">
    <location>
        <begin position="49"/>
        <end position="58"/>
    </location>
</feature>
<dbReference type="VEuPathDB" id="FungiDB:RO3G_00697"/>
<evidence type="ECO:0000256" key="1">
    <source>
        <dbReference type="ARBA" id="ARBA00012493"/>
    </source>
</evidence>
<dbReference type="GeneID" id="93607669"/>
<dbReference type="PROSITE" id="PS50994">
    <property type="entry name" value="INTEGRASE"/>
    <property type="match status" value="1"/>
</dbReference>
<dbReference type="PROSITE" id="PS50878">
    <property type="entry name" value="RT_POL"/>
    <property type="match status" value="1"/>
</dbReference>
<dbReference type="Gene3D" id="3.30.70.270">
    <property type="match status" value="2"/>
</dbReference>
<feature type="compositionally biased region" description="Polar residues" evidence="8">
    <location>
        <begin position="1801"/>
        <end position="1815"/>
    </location>
</feature>
<sequence length="1825" mass="208692">MNSSINQSPSKNVEKDSADEVAKSLDRMDLETLESRASNSSIHPRDDPSIETDVEMDEATNSSPAVPSSDPPNYLERLMVQKTMFFDLIEKLNNNKASFILENKLTLLEENEKQLSYAVSALNDVNALIASQFELRNHELKGSGSKNSSPKDRLIPSREIPRFNVNPTASALYQLTLQEGDKNVNPSNEPSLDMFIRDFQRKFLDYDVSIEDHWLHYLEVSFEKSDSDTDHDWFERFIKRRCMDKKTALNWDQAKEVLKQRFDLASQTTPEMWFKNLINFRQERCETLTQAMDRYRLFSLGAKVNMHDNTFLIGHFVSRLHTVKFQEMVQATITRNLPSLVSASSNTNGESVYSTRNLPIPLPKEWNVLESILIKEMANLESALLNILKDKKKEENTKKLGEHDDNANTKKRKMVHQSEHINQKVSKSSVEFQQEIADLKKQGVCTFCKTAKYSPGHYSSCSVRLEYVKRKHGKQIVSNSSKGNDKTVSNLELSNSITSISQTNKSPKNRVTDLSLSPSNNESTSQSYELNESSDDEFEFLYKHYDRNIICSNKNINANFDEEYNKNVFAIRNNKVGEDDSLFESDNVAYSPVTPITLNNVNTYGIIDTGARVSVMNKKFAIDNNIKFHSVPGNLVLANGDQIPRMRSVDYVNVEYDNIDYIIKHKFDIIDDHASSYNCKILIGTDLLPKLSIHLMNVAVKHKSTEKELDDSILDKAYKPNISRAGTEKEQKVFDMAIKPYIEANKKLNKNSLCNIKEAVLHLPTPKDYVANIKQYPIAYTLQPKVMDIINSWLDEGIIIPATPSGWNLPMTVTHKKNLDGTKTDKIRLVLDPRMLNKVLPVDNHQLPLINDIFNSMSGAVIFSTLDLKSAFNQFPVNKDDQIKTTFTAPNNLQYMYRGAPFGISTISQLFSRIMLTLFKDLPYVKCFVDDICIFSSSIHAHFLHVKKVLQILTDANLKINFEKTYLAKSAVYLLGYSISASGKQIDARKLTNIFDWPRPTTQKQVQSFLGFVNYFRQHTPNAALLMAPLDALRCHDEKVKGPFEWTKEHQMHFDSIKHILSSELMLSHPDLSKPFCIATDSSDYSTGCCLYQEFEVTKPNGEISKIKRYIGFMSRSLSRSEKRYSVTMRELLGVVYALTQFHKFIWGTRFTLYTDHKALCYIHSQKNANSMLIKWLDVILDYNFSVIHVPGLENVLPDKLSRLYPPKDTFEHESDIKKGKRLSSYRQNHAISETINTKKKHRAYSKYNAAINIISVIQETTTSDAQKDIIQVKENTDIRDIDYNINDQYLFYVQSAQPLYSDYLTPPLAEHQQLLIDAHNKIGHYGAEQMVKRLHNDGIHWPNLIGDCIKFIKQCKDCMKHNIEKRGFHPLRSIYSYYPGDHYAIDLGGPMHTTSVYNNNYFMVIIDVCTRFCILRALPDKRSDTILRSLIDVFSTMGFPTKLQSDNGTEFKNSLSKDLADAMGYDHRFITPLHPSANGISERTVQSVKKLLAKATHGVGNDWDLYLPSIQLAMNNRISKRLNSTPFSLMFARKMNEPYGFRSDKDKLKEVKDKPPMSHEELMKRIDYMTDIVFPAIVNKTKAQIELEQAKFNDSHRLVDYAPGSHVMVRIPNKSGQLAPAYEGPYTVVRKNKGNAYILRDETGVLMPRAYTSVELKLISNEEVIELDDEGNEIINFEIEAVINHRGPPKNREYLVRWKNYSSEWDEWLSADKFNDPNTLRNYWKNLGKKYIPPKNAPITNSPSSSELLKSTPSGTISTAMKHFSSDDENNSNLVDKKSTIKSNVGSSARPVKRTRRNKPPTNNACDTPSTATRSSKRLKSLHK</sequence>
<evidence type="ECO:0000256" key="5">
    <source>
        <dbReference type="ARBA" id="ARBA00022759"/>
    </source>
</evidence>
<evidence type="ECO:0000259" key="9">
    <source>
        <dbReference type="PROSITE" id="PS50013"/>
    </source>
</evidence>
<feature type="region of interest" description="Disordered" evidence="8">
    <location>
        <begin position="140"/>
        <end position="159"/>
    </location>
</feature>
<dbReference type="RefSeq" id="XP_067511389.1">
    <property type="nucleotide sequence ID" value="XM_067655288.1"/>
</dbReference>
<organism evidence="12 13">
    <name type="scientific">Rhizopus delemar (strain RA 99-880 / ATCC MYA-4621 / FGSC 9543 / NRRL 43880)</name>
    <name type="common">Mucormycosis agent</name>
    <name type="synonym">Rhizopus arrhizus var. delemar</name>
    <dbReference type="NCBI Taxonomy" id="246409"/>
    <lineage>
        <taxon>Eukaryota</taxon>
        <taxon>Fungi</taxon>
        <taxon>Fungi incertae sedis</taxon>
        <taxon>Mucoromycota</taxon>
        <taxon>Mucoromycotina</taxon>
        <taxon>Mucoromycetes</taxon>
        <taxon>Mucorales</taxon>
        <taxon>Mucorineae</taxon>
        <taxon>Rhizopodaceae</taxon>
        <taxon>Rhizopus</taxon>
    </lineage>
</organism>
<keyword evidence="13" id="KW-1185">Reference proteome</keyword>
<dbReference type="PANTHER" id="PTHR37984">
    <property type="entry name" value="PROTEIN CBG26694"/>
    <property type="match status" value="1"/>
</dbReference>
<dbReference type="InterPro" id="IPR016197">
    <property type="entry name" value="Chromo-like_dom_sf"/>
</dbReference>
<feature type="domain" description="Chromo" evidence="9">
    <location>
        <begin position="1678"/>
        <end position="1736"/>
    </location>
</feature>
<accession>I1BIG3</accession>
<evidence type="ECO:0000313" key="12">
    <source>
        <dbReference type="EMBL" id="EIE75993.1"/>
    </source>
</evidence>
<feature type="region of interest" description="Disordered" evidence="8">
    <location>
        <begin position="1733"/>
        <end position="1825"/>
    </location>
</feature>
<dbReference type="Pfam" id="PF00665">
    <property type="entry name" value="rve"/>
    <property type="match status" value="1"/>
</dbReference>
<dbReference type="InterPro" id="IPR043128">
    <property type="entry name" value="Rev_trsase/Diguanyl_cyclase"/>
</dbReference>
<keyword evidence="7" id="KW-0695">RNA-directed DNA polymerase</keyword>
<dbReference type="InParanoid" id="I1BIG3"/>
<feature type="compositionally biased region" description="Basic and acidic residues" evidence="8">
    <location>
        <begin position="396"/>
        <end position="408"/>
    </location>
</feature>
<evidence type="ECO:0000259" key="11">
    <source>
        <dbReference type="PROSITE" id="PS50994"/>
    </source>
</evidence>
<dbReference type="InterPro" id="IPR021109">
    <property type="entry name" value="Peptidase_aspartic_dom_sf"/>
</dbReference>
<dbReference type="InterPro" id="IPR036397">
    <property type="entry name" value="RNaseH_sf"/>
</dbReference>
<feature type="compositionally biased region" description="Basic residues" evidence="8">
    <location>
        <begin position="1816"/>
        <end position="1825"/>
    </location>
</feature>
<dbReference type="InterPro" id="IPR012337">
    <property type="entry name" value="RNaseH-like_sf"/>
</dbReference>
<dbReference type="Proteomes" id="UP000009138">
    <property type="component" value="Unassembled WGS sequence"/>
</dbReference>
<dbReference type="InterPro" id="IPR001584">
    <property type="entry name" value="Integrase_cat-core"/>
</dbReference>
<dbReference type="Pfam" id="PF17917">
    <property type="entry name" value="RT_RNaseH"/>
    <property type="match status" value="1"/>
</dbReference>
<evidence type="ECO:0000259" key="10">
    <source>
        <dbReference type="PROSITE" id="PS50878"/>
    </source>
</evidence>
<dbReference type="Gene3D" id="2.40.70.10">
    <property type="entry name" value="Acid Proteases"/>
    <property type="match status" value="1"/>
</dbReference>
<dbReference type="Gene3D" id="1.10.340.70">
    <property type="match status" value="1"/>
</dbReference>
<dbReference type="FunFam" id="3.30.70.270:FF:000020">
    <property type="entry name" value="Transposon Tf2-6 polyprotein-like Protein"/>
    <property type="match status" value="1"/>
</dbReference>
<reference evidence="12 13" key="1">
    <citation type="journal article" date="2009" name="PLoS Genet.">
        <title>Genomic analysis of the basal lineage fungus Rhizopus oryzae reveals a whole-genome duplication.</title>
        <authorList>
            <person name="Ma L.-J."/>
            <person name="Ibrahim A.S."/>
            <person name="Skory C."/>
            <person name="Grabherr M.G."/>
            <person name="Burger G."/>
            <person name="Butler M."/>
            <person name="Elias M."/>
            <person name="Idnurm A."/>
            <person name="Lang B.F."/>
            <person name="Sone T."/>
            <person name="Abe A."/>
            <person name="Calvo S.E."/>
            <person name="Corrochano L.M."/>
            <person name="Engels R."/>
            <person name="Fu J."/>
            <person name="Hansberg W."/>
            <person name="Kim J.-M."/>
            <person name="Kodira C.D."/>
            <person name="Koehrsen M.J."/>
            <person name="Liu B."/>
            <person name="Miranda-Saavedra D."/>
            <person name="O'Leary S."/>
            <person name="Ortiz-Castellanos L."/>
            <person name="Poulter R."/>
            <person name="Rodriguez-Romero J."/>
            <person name="Ruiz-Herrera J."/>
            <person name="Shen Y.-Q."/>
            <person name="Zeng Q."/>
            <person name="Galagan J."/>
            <person name="Birren B.W."/>
            <person name="Cuomo C.A."/>
            <person name="Wickes B.L."/>
        </authorList>
    </citation>
    <scope>NUCLEOTIDE SEQUENCE [LARGE SCALE GENOMIC DNA]</scope>
    <source>
        <strain evidence="13">RA 99-880 / ATCC MYA-4621 / FGSC 9543 / NRRL 43880</strain>
    </source>
</reference>
<feature type="compositionally biased region" description="Polar residues" evidence="8">
    <location>
        <begin position="1739"/>
        <end position="1760"/>
    </location>
</feature>
<dbReference type="SUPFAM" id="SSF56672">
    <property type="entry name" value="DNA/RNA polymerases"/>
    <property type="match status" value="1"/>
</dbReference>
<dbReference type="InterPro" id="IPR043502">
    <property type="entry name" value="DNA/RNA_pol_sf"/>
</dbReference>
<dbReference type="Gene3D" id="2.40.50.40">
    <property type="match status" value="1"/>
</dbReference>
<dbReference type="PROSITE" id="PS50013">
    <property type="entry name" value="CHROMO_2"/>
    <property type="match status" value="1"/>
</dbReference>
<feature type="domain" description="Reverse transcriptase" evidence="10">
    <location>
        <begin position="795"/>
        <end position="979"/>
    </location>
</feature>
<feature type="compositionally biased region" description="Polar residues" evidence="8">
    <location>
        <begin position="512"/>
        <end position="531"/>
    </location>
</feature>
<feature type="domain" description="Integrase catalytic" evidence="11">
    <location>
        <begin position="1376"/>
        <end position="1535"/>
    </location>
</feature>